<dbReference type="SUPFAM" id="SSF52777">
    <property type="entry name" value="CoA-dependent acyltransferases"/>
    <property type="match status" value="2"/>
</dbReference>
<gene>
    <name evidence="3" type="ORF">EV200_1049</name>
    <name evidence="2" type="ORF">GCM10011413_13980</name>
</gene>
<dbReference type="RefSeq" id="WP_132532292.1">
    <property type="nucleotide sequence ID" value="NZ_BMJO01000002.1"/>
</dbReference>
<dbReference type="Gene3D" id="3.30.559.10">
    <property type="entry name" value="Chloramphenicol acetyltransferase-like domain"/>
    <property type="match status" value="1"/>
</dbReference>
<evidence type="ECO:0000259" key="1">
    <source>
        <dbReference type="Pfam" id="PF00668"/>
    </source>
</evidence>
<evidence type="ECO:0000313" key="5">
    <source>
        <dbReference type="Proteomes" id="UP000622648"/>
    </source>
</evidence>
<dbReference type="InterPro" id="IPR001242">
    <property type="entry name" value="Condensation_dom"/>
</dbReference>
<dbReference type="InterPro" id="IPR052058">
    <property type="entry name" value="Alcohol_O-acetyltransferase"/>
</dbReference>
<dbReference type="Gene3D" id="3.30.559.30">
    <property type="entry name" value="Nonribosomal peptide synthetase, condensation domain"/>
    <property type="match status" value="1"/>
</dbReference>
<evidence type="ECO:0000313" key="2">
    <source>
        <dbReference type="EMBL" id="GGE49052.1"/>
    </source>
</evidence>
<comment type="caution">
    <text evidence="3">The sequence shown here is derived from an EMBL/GenBank/DDBJ whole genome shotgun (WGS) entry which is preliminary data.</text>
</comment>
<name>A0A4R2HCM3_9SPHI</name>
<dbReference type="OrthoDB" id="5562587at2"/>
<accession>A0A4R2HCM3</accession>
<protein>
    <submittedName>
        <fullName evidence="3">NRPS condensation-like uncharacterized protein</fullName>
    </submittedName>
</protein>
<organism evidence="3 4">
    <name type="scientific">Pedobacter psychrotolerans</name>
    <dbReference type="NCBI Taxonomy" id="1843235"/>
    <lineage>
        <taxon>Bacteria</taxon>
        <taxon>Pseudomonadati</taxon>
        <taxon>Bacteroidota</taxon>
        <taxon>Sphingobacteriia</taxon>
        <taxon>Sphingobacteriales</taxon>
        <taxon>Sphingobacteriaceae</taxon>
        <taxon>Pedobacter</taxon>
    </lineage>
</organism>
<dbReference type="AlphaFoldDB" id="A0A4R2HCM3"/>
<keyword evidence="5" id="KW-1185">Reference proteome</keyword>
<dbReference type="Pfam" id="PF00668">
    <property type="entry name" value="Condensation"/>
    <property type="match status" value="1"/>
</dbReference>
<reference evidence="5" key="2">
    <citation type="journal article" date="2019" name="Int. J. Syst. Evol. Microbiol.">
        <title>The Global Catalogue of Microorganisms (GCM) 10K type strain sequencing project: providing services to taxonomists for standard genome sequencing and annotation.</title>
        <authorList>
            <consortium name="The Broad Institute Genomics Platform"/>
            <consortium name="The Broad Institute Genome Sequencing Center for Infectious Disease"/>
            <person name="Wu L."/>
            <person name="Ma J."/>
        </authorList>
    </citation>
    <scope>NUCLEOTIDE SEQUENCE [LARGE SCALE GENOMIC DNA]</scope>
    <source>
        <strain evidence="5">CGMCC 1.15644</strain>
    </source>
</reference>
<feature type="domain" description="Condensation" evidence="1">
    <location>
        <begin position="18"/>
        <end position="138"/>
    </location>
</feature>
<evidence type="ECO:0000313" key="4">
    <source>
        <dbReference type="Proteomes" id="UP000295684"/>
    </source>
</evidence>
<dbReference type="EMBL" id="BMJO01000002">
    <property type="protein sequence ID" value="GGE49052.1"/>
    <property type="molecule type" value="Genomic_DNA"/>
</dbReference>
<dbReference type="PANTHER" id="PTHR28037">
    <property type="entry name" value="ALCOHOL O-ACETYLTRANSFERASE 1-RELATED"/>
    <property type="match status" value="1"/>
</dbReference>
<reference evidence="2" key="1">
    <citation type="journal article" date="2014" name="Int. J. Syst. Evol. Microbiol.">
        <title>Complete genome of a new Firmicutes species belonging to the dominant human colonic microbiota ('Ruminococcus bicirculans') reveals two chromosomes and a selective capacity to utilize plant glucans.</title>
        <authorList>
            <consortium name="NISC Comparative Sequencing Program"/>
            <person name="Wegmann U."/>
            <person name="Louis P."/>
            <person name="Goesmann A."/>
            <person name="Henrissat B."/>
            <person name="Duncan S.H."/>
            <person name="Flint H.J."/>
        </authorList>
    </citation>
    <scope>NUCLEOTIDE SEQUENCE</scope>
    <source>
        <strain evidence="2">CGMCC 1.15644</strain>
    </source>
</reference>
<dbReference type="PANTHER" id="PTHR28037:SF1">
    <property type="entry name" value="ALCOHOL O-ACETYLTRANSFERASE 1-RELATED"/>
    <property type="match status" value="1"/>
</dbReference>
<reference evidence="3 4" key="3">
    <citation type="submission" date="2019-03" db="EMBL/GenBank/DDBJ databases">
        <title>Genomic Encyclopedia of Type Strains, Phase IV (KMG-IV): sequencing the most valuable type-strain genomes for metagenomic binning, comparative biology and taxonomic classification.</title>
        <authorList>
            <person name="Goeker M."/>
        </authorList>
    </citation>
    <scope>NUCLEOTIDE SEQUENCE [LARGE SCALE GENOMIC DNA]</scope>
    <source>
        <strain evidence="3 4">DSM 103236</strain>
    </source>
</reference>
<reference evidence="2" key="4">
    <citation type="submission" date="2024-05" db="EMBL/GenBank/DDBJ databases">
        <authorList>
            <person name="Sun Q."/>
            <person name="Zhou Y."/>
        </authorList>
    </citation>
    <scope>NUCLEOTIDE SEQUENCE</scope>
    <source>
        <strain evidence="2">CGMCC 1.15644</strain>
    </source>
</reference>
<sequence>MNQIKRKLLFGERMLYGDGTSPFNLVLPFKIKGEISEKILESALLNIQMKHPWLAATIQIDENQKPWFTTHSATSLKVPVRMVARHHDTDWKEESEREWRMPFDATISPLFRVTWIKGLVYSEFLLVFHHCLCDGTAGLSILKELLLLLDHPDANIGTEIPILDIKDIVPAKVLSNYRKRTKNALIGRMATLALWIMPVKKVEIDRKQDFLIHWKLNEELTTAIVNFCRANEFTVNTLLSAVVLKAFHTVRAEKSFNKISLPVDIRNLNPLIKKDHVFAFGLMIVLSAEKNDHFIDGVKQLQKKVNEKLAKLDPYALMMMMEVCHPALHHFSKLLKYGKTSNDCMFSNLGKLDFPHEYENFELVTIYSPSVIGPLGNTTTILTSTFRKQMDFSFIASEGYLPFKDAQFIQEKVIALLEECVKI</sequence>
<dbReference type="EMBL" id="SLWO01000004">
    <property type="protein sequence ID" value="TCO24974.1"/>
    <property type="molecule type" value="Genomic_DNA"/>
</dbReference>
<dbReference type="InterPro" id="IPR023213">
    <property type="entry name" value="CAT-like_dom_sf"/>
</dbReference>
<proteinExistence type="predicted"/>
<dbReference type="Proteomes" id="UP000622648">
    <property type="component" value="Unassembled WGS sequence"/>
</dbReference>
<evidence type="ECO:0000313" key="3">
    <source>
        <dbReference type="EMBL" id="TCO24974.1"/>
    </source>
</evidence>
<dbReference type="Proteomes" id="UP000295684">
    <property type="component" value="Unassembled WGS sequence"/>
</dbReference>
<dbReference type="GO" id="GO:0003824">
    <property type="term" value="F:catalytic activity"/>
    <property type="evidence" value="ECO:0007669"/>
    <property type="project" value="InterPro"/>
</dbReference>